<comment type="caution">
    <text evidence="1">The sequence shown here is derived from an EMBL/GenBank/DDBJ whole genome shotgun (WGS) entry which is preliminary data.</text>
</comment>
<reference evidence="1" key="1">
    <citation type="journal article" date="2014" name="Front. Microbiol.">
        <title>High frequency of phylogenetically diverse reductive dehalogenase-homologous genes in deep subseafloor sedimentary metagenomes.</title>
        <authorList>
            <person name="Kawai M."/>
            <person name="Futagami T."/>
            <person name="Toyoda A."/>
            <person name="Takaki Y."/>
            <person name="Nishi S."/>
            <person name="Hori S."/>
            <person name="Arai W."/>
            <person name="Tsubouchi T."/>
            <person name="Morono Y."/>
            <person name="Uchiyama I."/>
            <person name="Ito T."/>
            <person name="Fujiyama A."/>
            <person name="Inagaki F."/>
            <person name="Takami H."/>
        </authorList>
    </citation>
    <scope>NUCLEOTIDE SEQUENCE</scope>
    <source>
        <strain evidence="1">Expedition CK06-06</strain>
    </source>
</reference>
<organism evidence="1">
    <name type="scientific">marine sediment metagenome</name>
    <dbReference type="NCBI Taxonomy" id="412755"/>
    <lineage>
        <taxon>unclassified sequences</taxon>
        <taxon>metagenomes</taxon>
        <taxon>ecological metagenomes</taxon>
    </lineage>
</organism>
<gene>
    <name evidence="1" type="ORF">S03H2_18039</name>
</gene>
<accession>X1ESX9</accession>
<feature type="non-terminal residue" evidence="1">
    <location>
        <position position="1"/>
    </location>
</feature>
<name>X1ESX9_9ZZZZ</name>
<dbReference type="AlphaFoldDB" id="X1ESX9"/>
<evidence type="ECO:0000313" key="1">
    <source>
        <dbReference type="EMBL" id="GAH35687.1"/>
    </source>
</evidence>
<protein>
    <submittedName>
        <fullName evidence="1">Uncharacterized protein</fullName>
    </submittedName>
</protein>
<proteinExistence type="predicted"/>
<sequence>KKALHQQLMQEERGLAGKFAARGLLDSSAHAQAVGGAMGGYTQGLANLMLGKAGMQEQARTTRFNQGMGMVGQGMKFADFLNTQYLQDLGLGAQAISYLAGERGQENQFNMQRYGVNPNPNNPITGLEGVTMIGNTLASMYGAGGGGGFNFNWDDYGGQNENEFYSLPE</sequence>
<dbReference type="EMBL" id="BARU01009334">
    <property type="protein sequence ID" value="GAH35687.1"/>
    <property type="molecule type" value="Genomic_DNA"/>
</dbReference>